<keyword evidence="12" id="KW-1185">Reference proteome</keyword>
<keyword evidence="7" id="KW-0496">Mitochondrion</keyword>
<keyword evidence="5" id="KW-0999">Mitochondrion inner membrane</keyword>
<dbReference type="PANTHER" id="PTHR21382">
    <property type="entry name" value="NADH-UBIQUINONE OXIDOREDUCTASE SUBUNIT"/>
    <property type="match status" value="1"/>
</dbReference>
<comment type="subcellular location">
    <subcellularLocation>
        <location evidence="1">Mitochondrion inner membrane</location>
        <topology evidence="1">Multi-pass membrane protein</topology>
        <orientation evidence="1">Matrix side</orientation>
    </subcellularLocation>
</comment>
<evidence type="ECO:0000313" key="12">
    <source>
        <dbReference type="Proteomes" id="UP000494040"/>
    </source>
</evidence>
<evidence type="ECO:0000256" key="8">
    <source>
        <dbReference type="ARBA" id="ARBA00023136"/>
    </source>
</evidence>
<dbReference type="RefSeq" id="XP_014258871.1">
    <property type="nucleotide sequence ID" value="XM_014403385.2"/>
</dbReference>
<organism evidence="11 12">
    <name type="scientific">Cimex lectularius</name>
    <name type="common">Bed bug</name>
    <name type="synonym">Acanthia lectularia</name>
    <dbReference type="NCBI Taxonomy" id="79782"/>
    <lineage>
        <taxon>Eukaryota</taxon>
        <taxon>Metazoa</taxon>
        <taxon>Ecdysozoa</taxon>
        <taxon>Arthropoda</taxon>
        <taxon>Hexapoda</taxon>
        <taxon>Insecta</taxon>
        <taxon>Pterygota</taxon>
        <taxon>Neoptera</taxon>
        <taxon>Paraneoptera</taxon>
        <taxon>Hemiptera</taxon>
        <taxon>Heteroptera</taxon>
        <taxon>Panheteroptera</taxon>
        <taxon>Cimicomorpha</taxon>
        <taxon>Cimicidae</taxon>
        <taxon>Cimex</taxon>
    </lineage>
</organism>
<evidence type="ECO:0000256" key="4">
    <source>
        <dbReference type="ARBA" id="ARBA00022692"/>
    </source>
</evidence>
<comment type="similarity">
    <text evidence="2">Belongs to the complex I NDUFA11 subunit family.</text>
</comment>
<dbReference type="OrthoDB" id="1913277at2759"/>
<dbReference type="GO" id="GO:0006120">
    <property type="term" value="P:mitochondrial electron transport, NADH to ubiquinone"/>
    <property type="evidence" value="ECO:0007669"/>
    <property type="project" value="InterPro"/>
</dbReference>
<evidence type="ECO:0000256" key="9">
    <source>
        <dbReference type="ARBA" id="ARBA00030608"/>
    </source>
</evidence>
<dbReference type="AlphaFoldDB" id="A0A8I6S8E3"/>
<dbReference type="KEGG" id="clec:106672180"/>
<dbReference type="GO" id="GO:0045271">
    <property type="term" value="C:respiratory chain complex I"/>
    <property type="evidence" value="ECO:0007669"/>
    <property type="project" value="InterPro"/>
</dbReference>
<sequence length="178" mass="19699">MGPISEYVFKNEYKYHDTPDGQDCFKKLWYVTKYSTLYGLVGSSIEILLNSHPKGYAATFARYGFLTGSLVGSVVTFSSTSCMFTNLRGKDDRLNYGLAGIATGAFNGAWMKSVKVGSYSAVVFAVAGIVLKDFVINKWELFPDAGTPKEVTHTYSSFSKDFTLTKDPGRTWKTPNEV</sequence>
<evidence type="ECO:0000256" key="6">
    <source>
        <dbReference type="ARBA" id="ARBA00022989"/>
    </source>
</evidence>
<keyword evidence="4" id="KW-0812">Transmembrane</keyword>
<reference evidence="11" key="1">
    <citation type="submission" date="2022-01" db="UniProtKB">
        <authorList>
            <consortium name="EnsemblMetazoa"/>
        </authorList>
    </citation>
    <scope>IDENTIFICATION</scope>
</reference>
<keyword evidence="6" id="KW-1133">Transmembrane helix</keyword>
<proteinExistence type="inferred from homology"/>
<keyword evidence="8" id="KW-0472">Membrane</keyword>
<dbReference type="InterPro" id="IPR039205">
    <property type="entry name" value="NDUFA11"/>
</dbReference>
<evidence type="ECO:0000256" key="7">
    <source>
        <dbReference type="ARBA" id="ARBA00023128"/>
    </source>
</evidence>
<dbReference type="OMA" id="SIEQGWE"/>
<evidence type="ECO:0000256" key="3">
    <source>
        <dbReference type="ARBA" id="ARBA00018191"/>
    </source>
</evidence>
<evidence type="ECO:0000256" key="5">
    <source>
        <dbReference type="ARBA" id="ARBA00022792"/>
    </source>
</evidence>
<name>A0A8I6S8E3_CIMLE</name>
<dbReference type="PANTHER" id="PTHR21382:SF1">
    <property type="entry name" value="NADH DEHYDROGENASE [UBIQUINONE] 1 ALPHA SUBCOMPLEX SUBUNIT 11"/>
    <property type="match status" value="1"/>
</dbReference>
<dbReference type="GO" id="GO:0005743">
    <property type="term" value="C:mitochondrial inner membrane"/>
    <property type="evidence" value="ECO:0007669"/>
    <property type="project" value="UniProtKB-SubCell"/>
</dbReference>
<evidence type="ECO:0000256" key="1">
    <source>
        <dbReference type="ARBA" id="ARBA00004292"/>
    </source>
</evidence>
<dbReference type="GeneID" id="106672180"/>
<evidence type="ECO:0000256" key="10">
    <source>
        <dbReference type="ARBA" id="ARBA00031497"/>
    </source>
</evidence>
<evidence type="ECO:0000256" key="2">
    <source>
        <dbReference type="ARBA" id="ARBA00008699"/>
    </source>
</evidence>
<evidence type="ECO:0000313" key="11">
    <source>
        <dbReference type="EnsemblMetazoa" id="XP_014258871.1"/>
    </source>
</evidence>
<dbReference type="CTD" id="37385"/>
<dbReference type="EnsemblMetazoa" id="XM_014403385.2">
    <property type="protein sequence ID" value="XP_014258871.1"/>
    <property type="gene ID" value="LOC106672180"/>
</dbReference>
<dbReference type="Proteomes" id="UP000494040">
    <property type="component" value="Unassembled WGS sequence"/>
</dbReference>
<protein>
    <recommendedName>
        <fullName evidence="3">NADH dehydrogenase [ubiquinone] 1 alpha subcomplex subunit 11</fullName>
    </recommendedName>
    <alternativeName>
        <fullName evidence="9">Complex I-B14.7</fullName>
    </alternativeName>
    <alternativeName>
        <fullName evidence="10">NADH-ubiquinone oxidoreductase subunit B14.7</fullName>
    </alternativeName>
</protein>
<accession>A0A8I6S8E3</accession>